<protein>
    <submittedName>
        <fullName evidence="11">GPI anchored protein</fullName>
    </submittedName>
</protein>
<keyword evidence="2" id="KW-1003">Cell membrane</keyword>
<evidence type="ECO:0000313" key="11">
    <source>
        <dbReference type="EMBL" id="TQV92487.1"/>
    </source>
</evidence>
<evidence type="ECO:0000256" key="3">
    <source>
        <dbReference type="ARBA" id="ARBA00022622"/>
    </source>
</evidence>
<evidence type="ECO:0000256" key="9">
    <source>
        <dbReference type="SAM" id="SignalP"/>
    </source>
</evidence>
<evidence type="ECO:0000256" key="5">
    <source>
        <dbReference type="ARBA" id="ARBA00023136"/>
    </source>
</evidence>
<feature type="compositionally biased region" description="Low complexity" evidence="8">
    <location>
        <begin position="205"/>
        <end position="214"/>
    </location>
</feature>
<dbReference type="PANTHER" id="PTHR34992">
    <property type="entry name" value="HYPHAL ANASTAMOSIS-7 PROTEIN"/>
    <property type="match status" value="1"/>
</dbReference>
<organism evidence="11 12">
    <name type="scientific">Cordyceps javanica</name>
    <dbReference type="NCBI Taxonomy" id="43265"/>
    <lineage>
        <taxon>Eukaryota</taxon>
        <taxon>Fungi</taxon>
        <taxon>Dikarya</taxon>
        <taxon>Ascomycota</taxon>
        <taxon>Pezizomycotina</taxon>
        <taxon>Sordariomycetes</taxon>
        <taxon>Hypocreomycetidae</taxon>
        <taxon>Hypocreales</taxon>
        <taxon>Cordycipitaceae</taxon>
        <taxon>Cordyceps</taxon>
    </lineage>
</organism>
<dbReference type="Pfam" id="PF20238">
    <property type="entry name" value="BIM1-like_dom"/>
    <property type="match status" value="1"/>
</dbReference>
<keyword evidence="3" id="KW-0336">GPI-anchor</keyword>
<dbReference type="CDD" id="cd21176">
    <property type="entry name" value="LPMO_auxiliary-like"/>
    <property type="match status" value="1"/>
</dbReference>
<dbReference type="AlphaFoldDB" id="A0A545USN3"/>
<evidence type="ECO:0000313" key="12">
    <source>
        <dbReference type="Proteomes" id="UP000315783"/>
    </source>
</evidence>
<evidence type="ECO:0000256" key="4">
    <source>
        <dbReference type="ARBA" id="ARBA00022729"/>
    </source>
</evidence>
<dbReference type="EMBL" id="SPUK01000015">
    <property type="protein sequence ID" value="TQV92487.1"/>
    <property type="molecule type" value="Genomic_DNA"/>
</dbReference>
<dbReference type="InterPro" id="IPR046936">
    <property type="entry name" value="BIM1-like"/>
</dbReference>
<dbReference type="OrthoDB" id="2146436at2759"/>
<evidence type="ECO:0000259" key="10">
    <source>
        <dbReference type="Pfam" id="PF20238"/>
    </source>
</evidence>
<feature type="region of interest" description="Disordered" evidence="8">
    <location>
        <begin position="182"/>
        <end position="214"/>
    </location>
</feature>
<keyword evidence="4 9" id="KW-0732">Signal</keyword>
<keyword evidence="6" id="KW-0325">Glycoprotein</keyword>
<dbReference type="GO" id="GO:0005886">
    <property type="term" value="C:plasma membrane"/>
    <property type="evidence" value="ECO:0007669"/>
    <property type="project" value="UniProtKB-SubCell"/>
</dbReference>
<feature type="chain" id="PRO_5022000817" evidence="9">
    <location>
        <begin position="27"/>
        <end position="244"/>
    </location>
</feature>
<accession>A0A545USN3</accession>
<dbReference type="InterPro" id="IPR046530">
    <property type="entry name" value="BIM1-like_dom"/>
</dbReference>
<feature type="signal peptide" evidence="9">
    <location>
        <begin position="1"/>
        <end position="26"/>
    </location>
</feature>
<evidence type="ECO:0000256" key="2">
    <source>
        <dbReference type="ARBA" id="ARBA00022475"/>
    </source>
</evidence>
<dbReference type="GO" id="GO:0098552">
    <property type="term" value="C:side of membrane"/>
    <property type="evidence" value="ECO:0007669"/>
    <property type="project" value="UniProtKB-KW"/>
</dbReference>
<dbReference type="PANTHER" id="PTHR34992:SF1">
    <property type="entry name" value="COPPER ACQUISITION FACTOR BIM1-LIKE DOMAIN-CONTAINING PROTEIN"/>
    <property type="match status" value="1"/>
</dbReference>
<dbReference type="Proteomes" id="UP000315783">
    <property type="component" value="Unassembled WGS sequence"/>
</dbReference>
<comment type="subcellular location">
    <subcellularLocation>
        <location evidence="1">Cell membrane</location>
        <topology evidence="1">Lipid-anchor</topology>
        <topology evidence="1">GPI-anchor</topology>
    </subcellularLocation>
</comment>
<feature type="domain" description="Copper acquisition factor BIM1-like" evidence="10">
    <location>
        <begin position="25"/>
        <end position="164"/>
    </location>
</feature>
<name>A0A545USN3_9HYPO</name>
<evidence type="ECO:0000256" key="7">
    <source>
        <dbReference type="ARBA" id="ARBA00023288"/>
    </source>
</evidence>
<dbReference type="STRING" id="43265.A0A545USN3"/>
<keyword evidence="12" id="KW-1185">Reference proteome</keyword>
<keyword evidence="7" id="KW-0449">Lipoprotein</keyword>
<evidence type="ECO:0000256" key="6">
    <source>
        <dbReference type="ARBA" id="ARBA00023180"/>
    </source>
</evidence>
<comment type="caution">
    <text evidence="11">The sequence shown here is derived from an EMBL/GenBank/DDBJ whole genome shotgun (WGS) entry which is preliminary data.</text>
</comment>
<reference evidence="11 12" key="1">
    <citation type="journal article" date="2019" name="Appl. Microbiol. Biotechnol.">
        <title>Genome sequence of Isaria javanica and comparative genome analysis insights into family S53 peptidase evolution in fungal entomopathogens.</title>
        <authorList>
            <person name="Lin R."/>
            <person name="Zhang X."/>
            <person name="Xin B."/>
            <person name="Zou M."/>
            <person name="Gao Y."/>
            <person name="Qin F."/>
            <person name="Hu Q."/>
            <person name="Xie B."/>
            <person name="Cheng X."/>
        </authorList>
    </citation>
    <scope>NUCLEOTIDE SEQUENCE [LARGE SCALE GENOMIC DNA]</scope>
    <source>
        <strain evidence="11 12">IJ1G</strain>
    </source>
</reference>
<gene>
    <name evidence="11" type="ORF">IF1G_09005</name>
</gene>
<evidence type="ECO:0000256" key="1">
    <source>
        <dbReference type="ARBA" id="ARBA00004609"/>
    </source>
</evidence>
<evidence type="ECO:0000256" key="8">
    <source>
        <dbReference type="SAM" id="MobiDB-lite"/>
    </source>
</evidence>
<keyword evidence="5" id="KW-0472">Membrane</keyword>
<proteinExistence type="predicted"/>
<sequence>MRSPSSSSFIPIATIAASLLANLTSAHFTLKYPPTIGFEDAKEDTAPCGGFTPDLSKSDLPDFHIDGDAVAVRLSHPQSKWLFRVTTSDDPSDANNWEQIYPIVLQSGLGDFCLPQLTVPQKYEGKKGVLSIVSSAVDGLLYQCSVVNFVKGSQKAPSQCTNATLSASFTSDSALSALVGSGSSGSGSGSNGTATSSSGAGGKGSSSATASPSASPTKNAAVAATAQQASSGLVAVLGGLLLLI</sequence>